<evidence type="ECO:0000259" key="3">
    <source>
        <dbReference type="Pfam" id="PF00501"/>
    </source>
</evidence>
<dbReference type="AlphaFoldDB" id="A0AAJ2QX44"/>
<dbReference type="FunFam" id="3.30.300.30:FF:000008">
    <property type="entry name" value="2,3-dihydroxybenzoate-AMP ligase"/>
    <property type="match status" value="1"/>
</dbReference>
<keyword evidence="2" id="KW-0436">Ligase</keyword>
<comment type="similarity">
    <text evidence="1">Belongs to the ATP-dependent AMP-binding enzyme family.</text>
</comment>
<evidence type="ECO:0000256" key="1">
    <source>
        <dbReference type="ARBA" id="ARBA00006432"/>
    </source>
</evidence>
<dbReference type="PANTHER" id="PTHR43201">
    <property type="entry name" value="ACYL-COA SYNTHETASE"/>
    <property type="match status" value="1"/>
</dbReference>
<dbReference type="InterPro" id="IPR000873">
    <property type="entry name" value="AMP-dep_synth/lig_dom"/>
</dbReference>
<gene>
    <name evidence="5" type="ORF">SGN30_09200</name>
</gene>
<evidence type="ECO:0000256" key="2">
    <source>
        <dbReference type="ARBA" id="ARBA00022598"/>
    </source>
</evidence>
<dbReference type="Gene3D" id="3.40.50.12780">
    <property type="entry name" value="N-terminal domain of ligase-like"/>
    <property type="match status" value="1"/>
</dbReference>
<dbReference type="SUPFAM" id="SSF56801">
    <property type="entry name" value="Acetyl-CoA synthetase-like"/>
    <property type="match status" value="1"/>
</dbReference>
<evidence type="ECO:0000313" key="5">
    <source>
        <dbReference type="EMBL" id="MDX4953599.1"/>
    </source>
</evidence>
<sequence length="564" mass="62263">MTKLEMSYSRGATDTPLIEETIGAFFDAMIERFPDKEAVVSCHQGIRYTYLELQREVDRMASALLRAGLKPGDRIGIWSHNNVEWLVTQFATAKAGVILVNINPAYRVAELEYALAKVECKALIVMPSFKTTDYLEMIRSIAPEVSGAVPGRLESAKLPSLKTVIQIGNDTVPGFMRFSDLLATGDPADQAVHSLGVRLRNTDAINIQFTSGTTGSPKGATLTHRNVLNNGFFIGEAMRLSPDDRLCIPVPLYHCFGMVVGNLAALTHGTTIVYPNDAFEAVSVLRAVQDERCTALHGVPTMFIAELDHPRFKEFDLSTLRTGVMAGSPCPIEVMKRVVNEMHMGEVTIAYGMTETSPASCQSTTDTPLEKRVSTIGKVLPHLELKVISPESGEILPVEAVGELCTRGYSVMRGYWEDAAKTSEAIDAEGWMHSGDLATIDEDGYVNIAGRIKDLVIRGGENVYPREVEEFLYRHPAIQDVQVIGVPDQKYGEELCAWAILRDGATLTEDGLRAFCKGQIAHYKIPRYIRFVESFPMTVTGKIQKFVMREMMKEELRLKDAASA</sequence>
<dbReference type="CDD" id="cd05917">
    <property type="entry name" value="FACL_like_2"/>
    <property type="match status" value="1"/>
</dbReference>
<dbReference type="InterPro" id="IPR020845">
    <property type="entry name" value="AMP-binding_CS"/>
</dbReference>
<reference evidence="5" key="1">
    <citation type="submission" date="2023-11" db="EMBL/GenBank/DDBJ databases">
        <title>Identification and selenium tolerance of Delftia acidovorans R3-25.</title>
        <authorList>
            <person name="Zhang S."/>
            <person name="Liu Y."/>
            <person name="Guo Y."/>
        </authorList>
    </citation>
    <scope>NUCLEOTIDE SEQUENCE</scope>
    <source>
        <strain evidence="5">R3-25</strain>
    </source>
</reference>
<dbReference type="EMBL" id="JAWWMZ010000003">
    <property type="protein sequence ID" value="MDX4953599.1"/>
    <property type="molecule type" value="Genomic_DNA"/>
</dbReference>
<dbReference type="PROSITE" id="PS00455">
    <property type="entry name" value="AMP_BINDING"/>
    <property type="match status" value="1"/>
</dbReference>
<dbReference type="PANTHER" id="PTHR43201:SF5">
    <property type="entry name" value="MEDIUM-CHAIN ACYL-COA LIGASE ACSF2, MITOCHONDRIAL"/>
    <property type="match status" value="1"/>
</dbReference>
<dbReference type="InterPro" id="IPR045851">
    <property type="entry name" value="AMP-bd_C_sf"/>
</dbReference>
<protein>
    <submittedName>
        <fullName evidence="5">AMP-binding protein</fullName>
    </submittedName>
</protein>
<name>A0AAJ2QX44_DELAC</name>
<dbReference type="InterPro" id="IPR042099">
    <property type="entry name" value="ANL_N_sf"/>
</dbReference>
<comment type="caution">
    <text evidence="5">The sequence shown here is derived from an EMBL/GenBank/DDBJ whole genome shotgun (WGS) entry which is preliminary data.</text>
</comment>
<organism evidence="5 6">
    <name type="scientific">Delftia acidovorans</name>
    <name type="common">Pseudomonas acidovorans</name>
    <name type="synonym">Comamonas acidovorans</name>
    <dbReference type="NCBI Taxonomy" id="80866"/>
    <lineage>
        <taxon>Bacteria</taxon>
        <taxon>Pseudomonadati</taxon>
        <taxon>Pseudomonadota</taxon>
        <taxon>Betaproteobacteria</taxon>
        <taxon>Burkholderiales</taxon>
        <taxon>Comamonadaceae</taxon>
        <taxon>Delftia</taxon>
    </lineage>
</organism>
<dbReference type="Gene3D" id="3.30.300.30">
    <property type="match status" value="1"/>
</dbReference>
<dbReference type="InterPro" id="IPR025110">
    <property type="entry name" value="AMP-bd_C"/>
</dbReference>
<feature type="domain" description="AMP-binding enzyme C-terminal" evidence="4">
    <location>
        <begin position="467"/>
        <end position="542"/>
    </location>
</feature>
<dbReference type="Pfam" id="PF13193">
    <property type="entry name" value="AMP-binding_C"/>
    <property type="match status" value="1"/>
</dbReference>
<evidence type="ECO:0000313" key="6">
    <source>
        <dbReference type="Proteomes" id="UP001287445"/>
    </source>
</evidence>
<proteinExistence type="inferred from homology"/>
<dbReference type="Pfam" id="PF00501">
    <property type="entry name" value="AMP-binding"/>
    <property type="match status" value="1"/>
</dbReference>
<dbReference type="Proteomes" id="UP001287445">
    <property type="component" value="Unassembled WGS sequence"/>
</dbReference>
<dbReference type="NCBIfam" id="NF009233">
    <property type="entry name" value="PRK12583.1"/>
    <property type="match status" value="1"/>
</dbReference>
<dbReference type="GO" id="GO:0006631">
    <property type="term" value="P:fatty acid metabolic process"/>
    <property type="evidence" value="ECO:0007669"/>
    <property type="project" value="TreeGrafter"/>
</dbReference>
<feature type="domain" description="AMP-dependent synthetase/ligase" evidence="3">
    <location>
        <begin position="28"/>
        <end position="416"/>
    </location>
</feature>
<accession>A0AAJ2QX44</accession>
<dbReference type="FunFam" id="3.40.50.12780:FF:000003">
    <property type="entry name" value="Long-chain-fatty-acid--CoA ligase FadD"/>
    <property type="match status" value="1"/>
</dbReference>
<dbReference type="GO" id="GO:0031956">
    <property type="term" value="F:medium-chain fatty acid-CoA ligase activity"/>
    <property type="evidence" value="ECO:0007669"/>
    <property type="project" value="TreeGrafter"/>
</dbReference>
<dbReference type="RefSeq" id="WP_319073568.1">
    <property type="nucleotide sequence ID" value="NZ_JAWWMZ010000003.1"/>
</dbReference>
<evidence type="ECO:0000259" key="4">
    <source>
        <dbReference type="Pfam" id="PF13193"/>
    </source>
</evidence>